<dbReference type="EMBL" id="BAABRO010000019">
    <property type="protein sequence ID" value="GAA5510177.1"/>
    <property type="molecule type" value="Genomic_DNA"/>
</dbReference>
<name>A0ABP9VYH1_9BACT</name>
<reference evidence="1 2" key="1">
    <citation type="submission" date="2024-02" db="EMBL/GenBank/DDBJ databases">
        <title>Rhodopirellula caenicola NBRC 110016.</title>
        <authorList>
            <person name="Ichikawa N."/>
            <person name="Katano-Makiyama Y."/>
            <person name="Hidaka K."/>
        </authorList>
    </citation>
    <scope>NUCLEOTIDE SEQUENCE [LARGE SCALE GENOMIC DNA]</scope>
    <source>
        <strain evidence="1 2">NBRC 110016</strain>
    </source>
</reference>
<keyword evidence="2" id="KW-1185">Reference proteome</keyword>
<sequence length="206" mass="21634">MRIYSVDHELQFQAGSSELGDGGVCESVGRMPAGDTAACSSSDRRLAIMLCLITTLIGFAIGGCSDDSAAKEILLKRGCLSELASQYRRFQTEHGKSPGDVSEFAAFIEASIPSDDESATSSSTGDPTDLLSEAHRRLTEGDMMMLYDAVLFSDPGVDPTAILGFEAAVAGSGGYVVNVNGEATHMSARTFAQHAKVATVAKDDSH</sequence>
<comment type="caution">
    <text evidence="1">The sequence shown here is derived from an EMBL/GenBank/DDBJ whole genome shotgun (WGS) entry which is preliminary data.</text>
</comment>
<dbReference type="RefSeq" id="WP_345687868.1">
    <property type="nucleotide sequence ID" value="NZ_BAABRO010000019.1"/>
</dbReference>
<accession>A0ABP9VYH1</accession>
<protein>
    <submittedName>
        <fullName evidence="1">Uncharacterized protein</fullName>
    </submittedName>
</protein>
<gene>
    <name evidence="1" type="ORF">Rcae01_05683</name>
</gene>
<evidence type="ECO:0000313" key="2">
    <source>
        <dbReference type="Proteomes" id="UP001416858"/>
    </source>
</evidence>
<organism evidence="1 2">
    <name type="scientific">Novipirellula caenicola</name>
    <dbReference type="NCBI Taxonomy" id="1536901"/>
    <lineage>
        <taxon>Bacteria</taxon>
        <taxon>Pseudomonadati</taxon>
        <taxon>Planctomycetota</taxon>
        <taxon>Planctomycetia</taxon>
        <taxon>Pirellulales</taxon>
        <taxon>Pirellulaceae</taxon>
        <taxon>Novipirellula</taxon>
    </lineage>
</organism>
<evidence type="ECO:0000313" key="1">
    <source>
        <dbReference type="EMBL" id="GAA5510177.1"/>
    </source>
</evidence>
<dbReference type="Proteomes" id="UP001416858">
    <property type="component" value="Unassembled WGS sequence"/>
</dbReference>
<proteinExistence type="predicted"/>